<dbReference type="Proteomes" id="UP000031036">
    <property type="component" value="Unassembled WGS sequence"/>
</dbReference>
<evidence type="ECO:0000313" key="1">
    <source>
        <dbReference type="EMBL" id="KHN75590.1"/>
    </source>
</evidence>
<gene>
    <name evidence="1" type="ORF">Tcan_02655</name>
</gene>
<evidence type="ECO:0000313" key="2">
    <source>
        <dbReference type="Proteomes" id="UP000031036"/>
    </source>
</evidence>
<protein>
    <submittedName>
        <fullName evidence="1">Uncharacterized protein</fullName>
    </submittedName>
</protein>
<dbReference type="OrthoDB" id="5854748at2759"/>
<feature type="non-terminal residue" evidence="1">
    <location>
        <position position="1"/>
    </location>
</feature>
<proteinExistence type="predicted"/>
<accession>A0A0B2V3K5</accession>
<dbReference type="EMBL" id="JPKZ01002654">
    <property type="protein sequence ID" value="KHN75590.1"/>
    <property type="molecule type" value="Genomic_DNA"/>
</dbReference>
<dbReference type="PANTHER" id="PTHR35180">
    <property type="entry name" value="PROTEIN CBG06219"/>
    <property type="match status" value="1"/>
</dbReference>
<dbReference type="PANTHER" id="PTHR35180:SF4">
    <property type="entry name" value="PROTEIN CBG06219"/>
    <property type="match status" value="1"/>
</dbReference>
<keyword evidence="2" id="KW-1185">Reference proteome</keyword>
<dbReference type="AlphaFoldDB" id="A0A0B2V3K5"/>
<organism evidence="1 2">
    <name type="scientific">Toxocara canis</name>
    <name type="common">Canine roundworm</name>
    <dbReference type="NCBI Taxonomy" id="6265"/>
    <lineage>
        <taxon>Eukaryota</taxon>
        <taxon>Metazoa</taxon>
        <taxon>Ecdysozoa</taxon>
        <taxon>Nematoda</taxon>
        <taxon>Chromadorea</taxon>
        <taxon>Rhabditida</taxon>
        <taxon>Spirurina</taxon>
        <taxon>Ascaridomorpha</taxon>
        <taxon>Ascaridoidea</taxon>
        <taxon>Toxocaridae</taxon>
        <taxon>Toxocara</taxon>
    </lineage>
</organism>
<sequence length="318" mass="35953">LWCAISISTPPAHYYCSLPTDHIYSCSLHCVSSAPLMQGQEYMRGSWLCRLLIRLVLLEWSGECVFEKSDRAGSSLDPELFEVGNAEVTNWEDEAEMRRRMRCYAKRLFSHEYHLHRDMPMVRLKRDGGVLSGPLATAVVSGMIGMTAKAVSDLTAYHPFPSDGGCKWFGTAPLCNYPCPPEYDYIRRHNGRCSYAWFTSVCKPDPSFGEPCSTILGSTFHKRFCCKSDPSECTWSGRWMGANTAHNIYCRYDNDVGRCGALHCSVNHYSYQAQNSTEVYGEHCDQLSLFGLKGKATCGYIAWFDESGELVNSWYKTK</sequence>
<name>A0A0B2V3K5_TOXCA</name>
<comment type="caution">
    <text evidence="1">The sequence shown here is derived from an EMBL/GenBank/DDBJ whole genome shotgun (WGS) entry which is preliminary data.</text>
</comment>
<reference evidence="1 2" key="1">
    <citation type="submission" date="2014-11" db="EMBL/GenBank/DDBJ databases">
        <title>Genetic blueprint of the zoonotic pathogen Toxocara canis.</title>
        <authorList>
            <person name="Zhu X.-Q."/>
            <person name="Korhonen P.K."/>
            <person name="Cai H."/>
            <person name="Young N.D."/>
            <person name="Nejsum P."/>
            <person name="von Samson-Himmelstjerna G."/>
            <person name="Boag P.R."/>
            <person name="Tan P."/>
            <person name="Li Q."/>
            <person name="Min J."/>
            <person name="Yang Y."/>
            <person name="Wang X."/>
            <person name="Fang X."/>
            <person name="Hall R.S."/>
            <person name="Hofmann A."/>
            <person name="Sternberg P.W."/>
            <person name="Jex A.R."/>
            <person name="Gasser R.B."/>
        </authorList>
    </citation>
    <scope>NUCLEOTIDE SEQUENCE [LARGE SCALE GENOMIC DNA]</scope>
    <source>
        <strain evidence="1">PN_DK_2014</strain>
    </source>
</reference>
<dbReference type="OMA" id="WCAISIS"/>